<dbReference type="AlphaFoldDB" id="A0AAE0XQW4"/>
<evidence type="ECO:0000313" key="1">
    <source>
        <dbReference type="EMBL" id="KAK3704572.1"/>
    </source>
</evidence>
<organism evidence="1 2">
    <name type="scientific">Elysia crispata</name>
    <name type="common">lettuce slug</name>
    <dbReference type="NCBI Taxonomy" id="231223"/>
    <lineage>
        <taxon>Eukaryota</taxon>
        <taxon>Metazoa</taxon>
        <taxon>Spiralia</taxon>
        <taxon>Lophotrochozoa</taxon>
        <taxon>Mollusca</taxon>
        <taxon>Gastropoda</taxon>
        <taxon>Heterobranchia</taxon>
        <taxon>Euthyneura</taxon>
        <taxon>Panpulmonata</taxon>
        <taxon>Sacoglossa</taxon>
        <taxon>Placobranchoidea</taxon>
        <taxon>Plakobranchidae</taxon>
        <taxon>Elysia</taxon>
    </lineage>
</organism>
<gene>
    <name evidence="1" type="ORF">RRG08_033614</name>
</gene>
<dbReference type="Proteomes" id="UP001283361">
    <property type="component" value="Unassembled WGS sequence"/>
</dbReference>
<keyword evidence="2" id="KW-1185">Reference proteome</keyword>
<accession>A0AAE0XQW4</accession>
<dbReference type="EMBL" id="JAWDGP010007794">
    <property type="protein sequence ID" value="KAK3704572.1"/>
    <property type="molecule type" value="Genomic_DNA"/>
</dbReference>
<evidence type="ECO:0000313" key="2">
    <source>
        <dbReference type="Proteomes" id="UP001283361"/>
    </source>
</evidence>
<protein>
    <submittedName>
        <fullName evidence="1">Uncharacterized protein</fullName>
    </submittedName>
</protein>
<proteinExistence type="predicted"/>
<name>A0AAE0XQW4_9GAST</name>
<reference evidence="1" key="1">
    <citation type="journal article" date="2023" name="G3 (Bethesda)">
        <title>A reference genome for the long-term kleptoplast-retaining sea slug Elysia crispata morphotype clarki.</title>
        <authorList>
            <person name="Eastman K.E."/>
            <person name="Pendleton A.L."/>
            <person name="Shaikh M.A."/>
            <person name="Suttiyut T."/>
            <person name="Ogas R."/>
            <person name="Tomko P."/>
            <person name="Gavelis G."/>
            <person name="Widhalm J.R."/>
            <person name="Wisecaver J.H."/>
        </authorList>
    </citation>
    <scope>NUCLEOTIDE SEQUENCE</scope>
    <source>
        <strain evidence="1">ECLA1</strain>
    </source>
</reference>
<comment type="caution">
    <text evidence="1">The sequence shown here is derived from an EMBL/GenBank/DDBJ whole genome shotgun (WGS) entry which is preliminary data.</text>
</comment>
<sequence>MWGLERRLRSSSIVRPNHCFLPAKQTRASIALSGLQRQEHCDIASLVPLRNERSSRTVSSHNGLFLHEFLHFSIGEQGVLPLPGAARGQVFR</sequence>